<reference evidence="6 7" key="1">
    <citation type="submission" date="2020-10" db="EMBL/GenBank/DDBJ databases">
        <title>Wide distribution of Phycisphaera-like planctomycetes from WD2101 soil group in peatlands and genome analysis of the first cultivated representative.</title>
        <authorList>
            <person name="Dedysh S.N."/>
            <person name="Beletsky A.V."/>
            <person name="Ivanova A."/>
            <person name="Kulichevskaya I.S."/>
            <person name="Suzina N.E."/>
            <person name="Philippov D.A."/>
            <person name="Rakitin A.L."/>
            <person name="Mardanov A.V."/>
            <person name="Ravin N.V."/>
        </authorList>
    </citation>
    <scope>NUCLEOTIDE SEQUENCE [LARGE SCALE GENOMIC DNA]</scope>
    <source>
        <strain evidence="6 7">M1803</strain>
    </source>
</reference>
<sequence length="232" mass="26071">MITVIPSADRYSADHGWLQTHWHFSFADYYDPKNMNWSALRVFNDDIVKAGGGFDFHPHKDMEIVSYIVDGELEHRDRLGNRHTNKPGEVQVMSAGRGIVHAENNPSKSDMRLIQLWILPRNKNNEPRWEQKPYTRADRHNRLLQVVAPTDHPVDGVLTIDQDASIFVSALDAGKEVTHNQVGTHAYLFVIAGEVSVNGKTLKNGDQARVADEKSLAIKAAGDAEFILLDLP</sequence>
<feature type="binding site" evidence="2">
    <location>
        <position position="103"/>
    </location>
    <ligand>
        <name>Fe cation</name>
        <dbReference type="ChEBI" id="CHEBI:24875"/>
    </ligand>
</feature>
<dbReference type="PANTHER" id="PTHR43212">
    <property type="entry name" value="QUERCETIN 2,3-DIOXYGENASE"/>
    <property type="match status" value="1"/>
</dbReference>
<dbReference type="PANTHER" id="PTHR43212:SF3">
    <property type="entry name" value="QUERCETIN 2,3-DIOXYGENASE"/>
    <property type="match status" value="1"/>
</dbReference>
<dbReference type="InterPro" id="IPR014710">
    <property type="entry name" value="RmlC-like_jellyroll"/>
</dbReference>
<gene>
    <name evidence="6" type="ORF">IPV69_00710</name>
</gene>
<dbReference type="Pfam" id="PF02678">
    <property type="entry name" value="Pirin"/>
    <property type="match status" value="1"/>
</dbReference>
<dbReference type="SUPFAM" id="SSF51182">
    <property type="entry name" value="RmlC-like cupins"/>
    <property type="match status" value="1"/>
</dbReference>
<dbReference type="GO" id="GO:0046872">
    <property type="term" value="F:metal ion binding"/>
    <property type="evidence" value="ECO:0007669"/>
    <property type="project" value="UniProtKB-KW"/>
</dbReference>
<dbReference type="CDD" id="cd02910">
    <property type="entry name" value="cupin_Yhhw_N"/>
    <property type="match status" value="1"/>
</dbReference>
<comment type="similarity">
    <text evidence="1 3">Belongs to the pirin family.</text>
</comment>
<keyword evidence="2" id="KW-0479">Metal-binding</keyword>
<keyword evidence="2" id="KW-0408">Iron</keyword>
<evidence type="ECO:0000256" key="2">
    <source>
        <dbReference type="PIRSR" id="PIRSR006232-1"/>
    </source>
</evidence>
<dbReference type="Proteomes" id="UP000593765">
    <property type="component" value="Chromosome"/>
</dbReference>
<dbReference type="Pfam" id="PF17954">
    <property type="entry name" value="Pirin_C_2"/>
    <property type="match status" value="1"/>
</dbReference>
<dbReference type="EMBL" id="CP063458">
    <property type="protein sequence ID" value="QOV89926.1"/>
    <property type="molecule type" value="Genomic_DNA"/>
</dbReference>
<evidence type="ECO:0000313" key="6">
    <source>
        <dbReference type="EMBL" id="QOV89926.1"/>
    </source>
</evidence>
<dbReference type="InterPro" id="IPR011051">
    <property type="entry name" value="RmlC_Cupin_sf"/>
</dbReference>
<feature type="binding site" evidence="2">
    <location>
        <position position="59"/>
    </location>
    <ligand>
        <name>Fe cation</name>
        <dbReference type="ChEBI" id="CHEBI:24875"/>
    </ligand>
</feature>
<dbReference type="RefSeq" id="WP_206292989.1">
    <property type="nucleotide sequence ID" value="NZ_CP063458.1"/>
</dbReference>
<feature type="domain" description="Quercetin 2,3-dioxygenase C-terminal cupin" evidence="5">
    <location>
        <begin position="153"/>
        <end position="231"/>
    </location>
</feature>
<evidence type="ECO:0000259" key="4">
    <source>
        <dbReference type="Pfam" id="PF02678"/>
    </source>
</evidence>
<evidence type="ECO:0000259" key="5">
    <source>
        <dbReference type="Pfam" id="PF17954"/>
    </source>
</evidence>
<feature type="binding site" evidence="2">
    <location>
        <position position="57"/>
    </location>
    <ligand>
        <name>Fe cation</name>
        <dbReference type="ChEBI" id="CHEBI:24875"/>
    </ligand>
</feature>
<dbReference type="CDD" id="cd20311">
    <property type="entry name" value="cupin_Yhhw_C"/>
    <property type="match status" value="1"/>
</dbReference>
<comment type="cofactor">
    <cofactor evidence="2">
        <name>Fe cation</name>
        <dbReference type="ChEBI" id="CHEBI:24875"/>
    </cofactor>
    <text evidence="2">Binds 1 Fe cation per subunit.</text>
</comment>
<evidence type="ECO:0000256" key="1">
    <source>
        <dbReference type="ARBA" id="ARBA00008416"/>
    </source>
</evidence>
<protein>
    <submittedName>
        <fullName evidence="6">Pirin family protein</fullName>
    </submittedName>
</protein>
<accession>A0A7M2WWS6</accession>
<dbReference type="PIRSF" id="PIRSF006232">
    <property type="entry name" value="Pirin"/>
    <property type="match status" value="1"/>
</dbReference>
<evidence type="ECO:0000313" key="7">
    <source>
        <dbReference type="Proteomes" id="UP000593765"/>
    </source>
</evidence>
<organism evidence="6 7">
    <name type="scientific">Humisphaera borealis</name>
    <dbReference type="NCBI Taxonomy" id="2807512"/>
    <lineage>
        <taxon>Bacteria</taxon>
        <taxon>Pseudomonadati</taxon>
        <taxon>Planctomycetota</taxon>
        <taxon>Phycisphaerae</taxon>
        <taxon>Tepidisphaerales</taxon>
        <taxon>Tepidisphaeraceae</taxon>
        <taxon>Humisphaera</taxon>
    </lineage>
</organism>
<feature type="binding site" evidence="2">
    <location>
        <position position="101"/>
    </location>
    <ligand>
        <name>Fe cation</name>
        <dbReference type="ChEBI" id="CHEBI:24875"/>
    </ligand>
</feature>
<dbReference type="InterPro" id="IPR012093">
    <property type="entry name" value="Pirin"/>
</dbReference>
<dbReference type="KEGG" id="hbs:IPV69_00710"/>
<dbReference type="InterPro" id="IPR003829">
    <property type="entry name" value="Pirin_N_dom"/>
</dbReference>
<evidence type="ECO:0000256" key="3">
    <source>
        <dbReference type="RuleBase" id="RU003457"/>
    </source>
</evidence>
<feature type="domain" description="Pirin N-terminal" evidence="4">
    <location>
        <begin position="12"/>
        <end position="118"/>
    </location>
</feature>
<dbReference type="AlphaFoldDB" id="A0A7M2WWS6"/>
<dbReference type="Gene3D" id="2.60.120.10">
    <property type="entry name" value="Jelly Rolls"/>
    <property type="match status" value="2"/>
</dbReference>
<proteinExistence type="inferred from homology"/>
<dbReference type="InterPro" id="IPR041602">
    <property type="entry name" value="Quercetinase_C"/>
</dbReference>
<name>A0A7M2WWS6_9BACT</name>
<keyword evidence="7" id="KW-1185">Reference proteome</keyword>